<protein>
    <submittedName>
        <fullName evidence="1">10553_t:CDS:1</fullName>
    </submittedName>
</protein>
<evidence type="ECO:0000313" key="2">
    <source>
        <dbReference type="Proteomes" id="UP000789860"/>
    </source>
</evidence>
<proteinExistence type="predicted"/>
<comment type="caution">
    <text evidence="1">The sequence shown here is derived from an EMBL/GenBank/DDBJ whole genome shotgun (WGS) entry which is preliminary data.</text>
</comment>
<accession>A0ACA9K3J2</accession>
<dbReference type="Proteomes" id="UP000789860">
    <property type="component" value="Unassembled WGS sequence"/>
</dbReference>
<organism evidence="1 2">
    <name type="scientific">Scutellospora calospora</name>
    <dbReference type="NCBI Taxonomy" id="85575"/>
    <lineage>
        <taxon>Eukaryota</taxon>
        <taxon>Fungi</taxon>
        <taxon>Fungi incertae sedis</taxon>
        <taxon>Mucoromycota</taxon>
        <taxon>Glomeromycotina</taxon>
        <taxon>Glomeromycetes</taxon>
        <taxon>Diversisporales</taxon>
        <taxon>Gigasporaceae</taxon>
        <taxon>Scutellospora</taxon>
    </lineage>
</organism>
<dbReference type="EMBL" id="CAJVPM010000703">
    <property type="protein sequence ID" value="CAG8449883.1"/>
    <property type="molecule type" value="Genomic_DNA"/>
</dbReference>
<sequence>LTLDKNTLIPASELIITTLRTSDKFIIERVFTSMIDKEPFVHKRCLSDIHLVLENFLELTTDNDMVHGIYEVLIRPGQISFNHNEDINLSGKKILESNKENQLPLTPSENNNKEKDLKYQEEHKKTVEFSLNAASPSTVAKPENFFKTQIKSPINNGRPLKNTSPPIFFYHNVFEMVHEFTLTLLYDGLIQFGSQILFFAFGWIFLVKKLFKDYESSTDRRDAQFEMVLLEGYSIYITLPRDYTYAILSTISHNNENTRKVGDFFPIEKTTSAAEKNDFSSSVTDSTKTPQGDVFIQFGMSRVGVIGVTIMAILSGFGAVNSPYATLFFFLRQVTDADIQAAEKKYIQTLDIIISKKRRILISQARQRSAVEQGSRVGGFMRKMINTMTNHMGMGGENIGMLRQEVVGLENLSRQLFIDIDDLYQERFFRAVSNSVSRNDIVLLLAQIMGMVDRIQFLSSMANNSNVMLSSASMNSISTGSSDSPNYSPSGMGNNKVGDKWTGLVPSFVDRPKWIRLPTLVLSSKSSFAAKLRGDSVSQKPFKPSEMAKKWERLPEGLRANVPPVIKGRNTNLIEIKNLPYTVIPRDIKMLAGDTSKGFTGSVMARFHTEKDAERFMARNSMTSLCGHKLDMVTHSKYYEFPRRMPQHLRREPGNCIIVTGFPVNIAIDSIKETLVSDYPGISNTLCEQFIPLPISGVAPMSSKWLLVFKSKQEAYQMVRKLHNTYFRGEQNGKKYPLKARVVY</sequence>
<feature type="non-terminal residue" evidence="1">
    <location>
        <position position="1"/>
    </location>
</feature>
<gene>
    <name evidence="1" type="ORF">SCALOS_LOCUS1134</name>
</gene>
<evidence type="ECO:0000313" key="1">
    <source>
        <dbReference type="EMBL" id="CAG8449883.1"/>
    </source>
</evidence>
<reference evidence="1" key="1">
    <citation type="submission" date="2021-06" db="EMBL/GenBank/DDBJ databases">
        <authorList>
            <person name="Kallberg Y."/>
            <person name="Tangrot J."/>
            <person name="Rosling A."/>
        </authorList>
    </citation>
    <scope>NUCLEOTIDE SEQUENCE</scope>
    <source>
        <strain evidence="1">AU212A</strain>
    </source>
</reference>
<name>A0ACA9K3J2_9GLOM</name>
<keyword evidence="2" id="KW-1185">Reference proteome</keyword>